<protein>
    <submittedName>
        <fullName evidence="1">Uncharacterized protein</fullName>
    </submittedName>
</protein>
<gene>
    <name evidence="1" type="ORF">Gohar_022156</name>
</gene>
<proteinExistence type="predicted"/>
<dbReference type="EMBL" id="JABFAD010325506">
    <property type="protein sequence ID" value="MBA0818843.1"/>
    <property type="molecule type" value="Genomic_DNA"/>
</dbReference>
<dbReference type="AlphaFoldDB" id="A0A7J9IAH8"/>
<reference evidence="1 2" key="1">
    <citation type="journal article" date="2019" name="Genome Biol. Evol.">
        <title>Insights into the evolution of the New World diploid cottons (Gossypium, subgenus Houzingenia) based on genome sequencing.</title>
        <authorList>
            <person name="Grover C.E."/>
            <person name="Arick M.A. 2nd"/>
            <person name="Thrash A."/>
            <person name="Conover J.L."/>
            <person name="Sanders W.S."/>
            <person name="Peterson D.G."/>
            <person name="Frelichowski J.E."/>
            <person name="Scheffler J.A."/>
            <person name="Scheffler B.E."/>
            <person name="Wendel J.F."/>
        </authorList>
    </citation>
    <scope>NUCLEOTIDE SEQUENCE [LARGE SCALE GENOMIC DNA]</scope>
    <source>
        <strain evidence="1">0</strain>
        <tissue evidence="1">Leaf</tissue>
    </source>
</reference>
<dbReference type="OrthoDB" id="1733787at2759"/>
<organism evidence="1 2">
    <name type="scientific">Gossypium harknessii</name>
    <dbReference type="NCBI Taxonomy" id="34285"/>
    <lineage>
        <taxon>Eukaryota</taxon>
        <taxon>Viridiplantae</taxon>
        <taxon>Streptophyta</taxon>
        <taxon>Embryophyta</taxon>
        <taxon>Tracheophyta</taxon>
        <taxon>Spermatophyta</taxon>
        <taxon>Magnoliopsida</taxon>
        <taxon>eudicotyledons</taxon>
        <taxon>Gunneridae</taxon>
        <taxon>Pentapetalae</taxon>
        <taxon>rosids</taxon>
        <taxon>malvids</taxon>
        <taxon>Malvales</taxon>
        <taxon>Malvaceae</taxon>
        <taxon>Malvoideae</taxon>
        <taxon>Gossypium</taxon>
    </lineage>
</organism>
<evidence type="ECO:0000313" key="2">
    <source>
        <dbReference type="Proteomes" id="UP000593560"/>
    </source>
</evidence>
<evidence type="ECO:0000313" key="1">
    <source>
        <dbReference type="EMBL" id="MBA0818843.1"/>
    </source>
</evidence>
<sequence length="76" mass="8539">MWQKTSIAGRGMVGVCLKRPHPLKNQWQLQLVGGVATIVLAIQLHMEMMLDGNGLRILDWIVSVLGEFSHLVPRHL</sequence>
<comment type="caution">
    <text evidence="1">The sequence shown here is derived from an EMBL/GenBank/DDBJ whole genome shotgun (WGS) entry which is preliminary data.</text>
</comment>
<keyword evidence="2" id="KW-1185">Reference proteome</keyword>
<accession>A0A7J9IAH8</accession>
<dbReference type="Proteomes" id="UP000593560">
    <property type="component" value="Unassembled WGS sequence"/>
</dbReference>
<name>A0A7J9IAH8_9ROSI</name>